<feature type="transmembrane region" description="Helical" evidence="2">
    <location>
        <begin position="12"/>
        <end position="33"/>
    </location>
</feature>
<keyword evidence="2" id="KW-1133">Transmembrane helix</keyword>
<keyword evidence="2" id="KW-0812">Transmembrane</keyword>
<reference evidence="3 4" key="1">
    <citation type="submission" date="2023-08" db="EMBL/GenBank/DDBJ databases">
        <title>A Necator americanus chromosomal reference genome.</title>
        <authorList>
            <person name="Ilik V."/>
            <person name="Petrzelkova K.J."/>
            <person name="Pardy F."/>
            <person name="Fuh T."/>
            <person name="Niatou-Singa F.S."/>
            <person name="Gouil Q."/>
            <person name="Baker L."/>
            <person name="Ritchie M.E."/>
            <person name="Jex A.R."/>
            <person name="Gazzola D."/>
            <person name="Li H."/>
            <person name="Toshio Fujiwara R."/>
            <person name="Zhan B."/>
            <person name="Aroian R.V."/>
            <person name="Pafco B."/>
            <person name="Schwarz E.M."/>
        </authorList>
    </citation>
    <scope>NUCLEOTIDE SEQUENCE [LARGE SCALE GENOMIC DNA]</scope>
    <source>
        <strain evidence="3 4">Aroian</strain>
        <tissue evidence="3">Whole animal</tissue>
    </source>
</reference>
<evidence type="ECO:0000256" key="2">
    <source>
        <dbReference type="SAM" id="Phobius"/>
    </source>
</evidence>
<evidence type="ECO:0000313" key="3">
    <source>
        <dbReference type="EMBL" id="KAK6752637.1"/>
    </source>
</evidence>
<comment type="caution">
    <text evidence="3">The sequence shown here is derived from an EMBL/GenBank/DDBJ whole genome shotgun (WGS) entry which is preliminary data.</text>
</comment>
<feature type="transmembrane region" description="Helical" evidence="2">
    <location>
        <begin position="64"/>
        <end position="85"/>
    </location>
</feature>
<feature type="transmembrane region" description="Helical" evidence="2">
    <location>
        <begin position="97"/>
        <end position="120"/>
    </location>
</feature>
<dbReference type="Proteomes" id="UP001303046">
    <property type="component" value="Unassembled WGS sequence"/>
</dbReference>
<keyword evidence="4" id="KW-1185">Reference proteome</keyword>
<evidence type="ECO:0008006" key="5">
    <source>
        <dbReference type="Google" id="ProtNLM"/>
    </source>
</evidence>
<accession>A0ABR1DQB4</accession>
<evidence type="ECO:0000313" key="4">
    <source>
        <dbReference type="Proteomes" id="UP001303046"/>
    </source>
</evidence>
<gene>
    <name evidence="3" type="primary">Necator_chrIV.g17119</name>
    <name evidence="3" type="ORF">RB195_003821</name>
</gene>
<name>A0ABR1DQB4_NECAM</name>
<feature type="transmembrane region" description="Helical" evidence="2">
    <location>
        <begin position="132"/>
        <end position="154"/>
    </location>
</feature>
<feature type="compositionally biased region" description="Basic and acidic residues" evidence="1">
    <location>
        <begin position="187"/>
        <end position="198"/>
    </location>
</feature>
<evidence type="ECO:0000256" key="1">
    <source>
        <dbReference type="SAM" id="MobiDB-lite"/>
    </source>
</evidence>
<organism evidence="3 4">
    <name type="scientific">Necator americanus</name>
    <name type="common">Human hookworm</name>
    <dbReference type="NCBI Taxonomy" id="51031"/>
    <lineage>
        <taxon>Eukaryota</taxon>
        <taxon>Metazoa</taxon>
        <taxon>Ecdysozoa</taxon>
        <taxon>Nematoda</taxon>
        <taxon>Chromadorea</taxon>
        <taxon>Rhabditida</taxon>
        <taxon>Rhabditina</taxon>
        <taxon>Rhabditomorpha</taxon>
        <taxon>Strongyloidea</taxon>
        <taxon>Ancylostomatidae</taxon>
        <taxon>Bunostominae</taxon>
        <taxon>Necator</taxon>
    </lineage>
</organism>
<feature type="region of interest" description="Disordered" evidence="1">
    <location>
        <begin position="178"/>
        <end position="228"/>
    </location>
</feature>
<dbReference type="EMBL" id="JAVFWL010000004">
    <property type="protein sequence ID" value="KAK6752637.1"/>
    <property type="molecule type" value="Genomic_DNA"/>
</dbReference>
<keyword evidence="2" id="KW-0472">Membrane</keyword>
<protein>
    <recommendedName>
        <fullName evidence="5">Amino acid transporter transmembrane domain-containing protein</fullName>
    </recommendedName>
</protein>
<sequence>MFLISYTMGCVAVYSHFLFGLLTIYAVIVLFLLTTELYDINPKHPTAFDYGTVENTVDLEGFKVLTSIIVHTHCILCLTICMMANNITRCAKALPPFVIVIILFFNMIFNVMGCLCLWVHQAPNIPEGYADSIRATAALSSAAVVYTLVAVVMYSCRSLHHSPEDELVTKVEALDKKAPQLPSSSPETRDGSKEERKPSFPPPPPLEEFTGNEGKGSKENIPAFKITANEGGNIAPYKGIEIKRSESNTQQSIDKTTIMHFKTVTTFN</sequence>
<proteinExistence type="predicted"/>